<sequence>MRIHKLIEQWQFALKYEAAQLKKNGGAKYRLQKGTCVHRIKNTRYFTCITNGELPLPDGASVMIEINGESFQALIISNTRGEILLSITDVIMESFKEAWISSETWQLLLELSKRLEEAKEDKHKRSKIQHLMKPSKETNHPVEKIKNNIHELYLRTKYNPSTFIWGPPGTGKTYTLARLAARKLVKGKRVLILSHSNAALDVLMEEITRYLIAKKKWKDGKVLRYGMPGSDVLKKYPFLSSMKWTEECYPEINRDHFSIPADQTPSAIKTEFKEKEKGLVKDARMIGSTLSKAAADPAIYLESFDLVIIDEASMAYVPQLAFASTLGKRIAVCGDFMQLPPVAISKHPMTTKWLQEDIFHHAGVASSLDKKKEVHPQLFMLKEQRRMHPAISSFTNRHVYQNQVFDHPSTIESRASIVEKAPFPNAAAIFLNMDTASQYGGREGSSFSRFHLFSALAAVQLMMNAKSDGLQSIGFISPYRAQAKLVQTFIDHIFEGEEEGLSSATVHKFQGSEKDMILFDLVDTDSHSTAGRLLTNENSLRMVNVAVTRSRGKFIALGNDRFIKRKFNEQQPVRKMASHYSEEGRFEDIRGVSYQSTNKRLIWMDGQQWAGIVKDIQRAEKEIVISIQHPNMLGSKIWDELSNKGASIKIRIITPDSRMTPLTTYQEVETDYQIPFIIIDRKVIWSGGALTEKSILPFARLWSKDAVRTFIEMMDLHKCKVKIIKAASVRKGWKKRISLQEYLATWDTCPFCGGRRNTILEGSGRVLFSCLSCSEERYLTIKQLELYLNHAAMTCPEGHTDLYAEKNGRHLEIKCRVCKEKNNIPSIYY</sequence>
<dbReference type="InterPro" id="IPR041677">
    <property type="entry name" value="DNA2/NAM7_AAA_11"/>
</dbReference>
<keyword evidence="4" id="KW-0347">Helicase</keyword>
<gene>
    <name evidence="8" type="ORF">DFR59_102460</name>
</gene>
<keyword evidence="9" id="KW-1185">Reference proteome</keyword>
<dbReference type="GO" id="GO:0005524">
    <property type="term" value="F:ATP binding"/>
    <property type="evidence" value="ECO:0007669"/>
    <property type="project" value="UniProtKB-KW"/>
</dbReference>
<dbReference type="SUPFAM" id="SSF52540">
    <property type="entry name" value="P-loop containing nucleoside triphosphate hydrolases"/>
    <property type="match status" value="1"/>
</dbReference>
<accession>A0A370GQ27</accession>
<feature type="domain" description="DNA2/NAM7 helicase helicase" evidence="6">
    <location>
        <begin position="268"/>
        <end position="346"/>
    </location>
</feature>
<evidence type="ECO:0000313" key="8">
    <source>
        <dbReference type="EMBL" id="RDI45825.1"/>
    </source>
</evidence>
<dbReference type="Proteomes" id="UP000255326">
    <property type="component" value="Unassembled WGS sequence"/>
</dbReference>
<dbReference type="Gene3D" id="3.40.50.300">
    <property type="entry name" value="P-loop containing nucleotide triphosphate hydrolases"/>
    <property type="match status" value="2"/>
</dbReference>
<evidence type="ECO:0000313" key="9">
    <source>
        <dbReference type="Proteomes" id="UP000255326"/>
    </source>
</evidence>
<keyword evidence="3" id="KW-0378">Hydrolase</keyword>
<protein>
    <submittedName>
        <fullName evidence="8">AAA domain-containing protein</fullName>
    </submittedName>
</protein>
<reference evidence="8 9" key="1">
    <citation type="submission" date="2018-07" db="EMBL/GenBank/DDBJ databases">
        <title>Genomic Encyclopedia of Type Strains, Phase IV (KMG-IV): sequencing the most valuable type-strain genomes for metagenomic binning, comparative biology and taxonomic classification.</title>
        <authorList>
            <person name="Goeker M."/>
        </authorList>
    </citation>
    <scope>NUCLEOTIDE SEQUENCE [LARGE SCALE GENOMIC DNA]</scope>
    <source>
        <strain evidence="8 9">DSM 25281</strain>
    </source>
</reference>
<feature type="domain" description="DNA2/NAM7 helicase helicase" evidence="6">
    <location>
        <begin position="157"/>
        <end position="229"/>
    </location>
</feature>
<dbReference type="InterPro" id="IPR027417">
    <property type="entry name" value="P-loop_NTPase"/>
</dbReference>
<feature type="domain" description="DNA2/NAM7 helicase-like C-terminal" evidence="7">
    <location>
        <begin position="376"/>
        <end position="560"/>
    </location>
</feature>
<dbReference type="Pfam" id="PF13086">
    <property type="entry name" value="AAA_11"/>
    <property type="match status" value="2"/>
</dbReference>
<dbReference type="AlphaFoldDB" id="A0A370GQ27"/>
<dbReference type="GO" id="GO:0043139">
    <property type="term" value="F:5'-3' DNA helicase activity"/>
    <property type="evidence" value="ECO:0007669"/>
    <property type="project" value="TreeGrafter"/>
</dbReference>
<dbReference type="CDD" id="cd17934">
    <property type="entry name" value="DEXXQc_Upf1-like"/>
    <property type="match status" value="1"/>
</dbReference>
<dbReference type="OrthoDB" id="9757917at2"/>
<evidence type="ECO:0000256" key="3">
    <source>
        <dbReference type="ARBA" id="ARBA00022801"/>
    </source>
</evidence>
<proteinExistence type="inferred from homology"/>
<dbReference type="PANTHER" id="PTHR43788:SF8">
    <property type="entry name" value="DNA-BINDING PROTEIN SMUBP-2"/>
    <property type="match status" value="1"/>
</dbReference>
<comment type="caution">
    <text evidence="8">The sequence shown here is derived from an EMBL/GenBank/DDBJ whole genome shotgun (WGS) entry which is preliminary data.</text>
</comment>
<keyword evidence="5" id="KW-0067">ATP-binding</keyword>
<keyword evidence="2" id="KW-0547">Nucleotide-binding</keyword>
<name>A0A370GQ27_9BACI</name>
<evidence type="ECO:0000259" key="6">
    <source>
        <dbReference type="Pfam" id="PF13086"/>
    </source>
</evidence>
<evidence type="ECO:0000256" key="1">
    <source>
        <dbReference type="ARBA" id="ARBA00007913"/>
    </source>
</evidence>
<dbReference type="EMBL" id="QQAY01000002">
    <property type="protein sequence ID" value="RDI45825.1"/>
    <property type="molecule type" value="Genomic_DNA"/>
</dbReference>
<dbReference type="PANTHER" id="PTHR43788">
    <property type="entry name" value="DNA2/NAM7 HELICASE FAMILY MEMBER"/>
    <property type="match status" value="1"/>
</dbReference>
<dbReference type="Pfam" id="PF13087">
    <property type="entry name" value="AAA_12"/>
    <property type="match status" value="1"/>
</dbReference>
<evidence type="ECO:0000256" key="2">
    <source>
        <dbReference type="ARBA" id="ARBA00022741"/>
    </source>
</evidence>
<evidence type="ECO:0000259" key="7">
    <source>
        <dbReference type="Pfam" id="PF13087"/>
    </source>
</evidence>
<organism evidence="8 9">
    <name type="scientific">Falsibacillus pallidus</name>
    <dbReference type="NCBI Taxonomy" id="493781"/>
    <lineage>
        <taxon>Bacteria</taxon>
        <taxon>Bacillati</taxon>
        <taxon>Bacillota</taxon>
        <taxon>Bacilli</taxon>
        <taxon>Bacillales</taxon>
        <taxon>Bacillaceae</taxon>
        <taxon>Falsibacillus</taxon>
    </lineage>
</organism>
<dbReference type="InterPro" id="IPR047187">
    <property type="entry name" value="SF1_C_Upf1"/>
</dbReference>
<dbReference type="InterPro" id="IPR050534">
    <property type="entry name" value="Coronavir_polyprotein_1ab"/>
</dbReference>
<dbReference type="RefSeq" id="WP_158538329.1">
    <property type="nucleotide sequence ID" value="NZ_QQAY01000002.1"/>
</dbReference>
<dbReference type="CDD" id="cd18808">
    <property type="entry name" value="SF1_C_Upf1"/>
    <property type="match status" value="1"/>
</dbReference>
<comment type="similarity">
    <text evidence="1">Belongs to the DNA2/NAM7 helicase family.</text>
</comment>
<dbReference type="GO" id="GO:0016787">
    <property type="term" value="F:hydrolase activity"/>
    <property type="evidence" value="ECO:0007669"/>
    <property type="project" value="UniProtKB-KW"/>
</dbReference>
<evidence type="ECO:0000256" key="5">
    <source>
        <dbReference type="ARBA" id="ARBA00022840"/>
    </source>
</evidence>
<evidence type="ECO:0000256" key="4">
    <source>
        <dbReference type="ARBA" id="ARBA00022806"/>
    </source>
</evidence>
<dbReference type="InterPro" id="IPR041679">
    <property type="entry name" value="DNA2/NAM7-like_C"/>
</dbReference>